<dbReference type="Proteomes" id="UP000201728">
    <property type="component" value="Chromosome"/>
</dbReference>
<gene>
    <name evidence="2" type="primary">rlmM</name>
    <name evidence="2" type="ORF">clem_13050</name>
</gene>
<keyword evidence="2" id="KW-0489">Methyltransferase</keyword>
<keyword evidence="2" id="KW-0808">Transferase</keyword>
<keyword evidence="3" id="KW-1185">Reference proteome</keyword>
<organism evidence="2 3">
    <name type="scientific">Legionella clemsonensis</name>
    <dbReference type="NCBI Taxonomy" id="1867846"/>
    <lineage>
        <taxon>Bacteria</taxon>
        <taxon>Pseudomonadati</taxon>
        <taxon>Pseudomonadota</taxon>
        <taxon>Gammaproteobacteria</taxon>
        <taxon>Legionellales</taxon>
        <taxon>Legionellaceae</taxon>
        <taxon>Legionella</taxon>
    </lineage>
</organism>
<dbReference type="GO" id="GO:0032259">
    <property type="term" value="P:methylation"/>
    <property type="evidence" value="ECO:0007669"/>
    <property type="project" value="UniProtKB-KW"/>
</dbReference>
<sequence length="317" mass="36409">MNIDKNIAAIYVAKPEFLNTLCEELGEVTAIIEDLIFSPRKHLKACFAQDIWLEPKLVKFQSISEAVKILRQAGKFWYLHPISQIRRSRLIEAQLRQYPPLERHFPIAEIPSIGCFSLLDQHTLVYSNQRIKKWPQGQCFFIEDKINPPNRAYLKLWEALTLLEKYPKQGEWALDLGASPGGWTYVVQSLGAKVTAIDKAPLDAKIAKLPGVNFLQQSAFALEPAHVERSYDWVFSDIACYPERAYTLINKWIESGKARQLIFTIKLQGKTDLASIKPFQAIPNSYVTQLFYNKHETTFFYPAPSFILMKQTEARAQ</sequence>
<dbReference type="Gene3D" id="3.40.50.150">
    <property type="entry name" value="Vaccinia Virus protein VP39"/>
    <property type="match status" value="1"/>
</dbReference>
<dbReference type="GO" id="GO:0008168">
    <property type="term" value="F:methyltransferase activity"/>
    <property type="evidence" value="ECO:0007669"/>
    <property type="project" value="UniProtKB-KW"/>
</dbReference>
<evidence type="ECO:0000313" key="3">
    <source>
        <dbReference type="Proteomes" id="UP000201728"/>
    </source>
</evidence>
<dbReference type="CDD" id="cd02440">
    <property type="entry name" value="AdoMet_MTases"/>
    <property type="match status" value="1"/>
</dbReference>
<evidence type="ECO:0000313" key="2">
    <source>
        <dbReference type="EMBL" id="ASQ47143.1"/>
    </source>
</evidence>
<proteinExistence type="predicted"/>
<reference evidence="3" key="1">
    <citation type="submission" date="2016-07" db="EMBL/GenBank/DDBJ databases">
        <authorList>
            <person name="Florea S."/>
            <person name="Webb J.S."/>
            <person name="Jaromczyk J."/>
            <person name="Schardl C.L."/>
        </authorList>
    </citation>
    <scope>NUCLEOTIDE SEQUENCE [LARGE SCALE GENOMIC DNA]</scope>
    <source>
        <strain evidence="3">CDC-D5610</strain>
    </source>
</reference>
<name>A0A222P5P5_9GAMM</name>
<dbReference type="InterPro" id="IPR029063">
    <property type="entry name" value="SAM-dependent_MTases_sf"/>
</dbReference>
<dbReference type="Pfam" id="PF01728">
    <property type="entry name" value="FtsJ"/>
    <property type="match status" value="1"/>
</dbReference>
<accession>A0A222P5P5</accession>
<protein>
    <submittedName>
        <fullName evidence="2">Ribosomal RNA large subunit methyltransferase M</fullName>
        <ecNumber evidence="2">2.1.1.186</ecNumber>
    </submittedName>
</protein>
<feature type="domain" description="Ribosomal RNA methyltransferase FtsJ" evidence="1">
    <location>
        <begin position="150"/>
        <end position="239"/>
    </location>
</feature>
<dbReference type="PANTHER" id="PTHR37524">
    <property type="entry name" value="RIBOSOMAL RNA LARGE SUBUNIT METHYLTRANSFERASE M"/>
    <property type="match status" value="1"/>
</dbReference>
<dbReference type="KEGG" id="lcd:clem_13050"/>
<dbReference type="PANTHER" id="PTHR37524:SF2">
    <property type="entry name" value="RIBOSOMAL RNA METHYLTRANSFERASE FTSJ DOMAIN-CONTAINING PROTEIN"/>
    <property type="match status" value="1"/>
</dbReference>
<dbReference type="EMBL" id="CP016397">
    <property type="protein sequence ID" value="ASQ47143.1"/>
    <property type="molecule type" value="Genomic_DNA"/>
</dbReference>
<dbReference type="SUPFAM" id="SSF53335">
    <property type="entry name" value="S-adenosyl-L-methionine-dependent methyltransferases"/>
    <property type="match status" value="1"/>
</dbReference>
<dbReference type="AlphaFoldDB" id="A0A222P5P5"/>
<dbReference type="EC" id="2.1.1.186" evidence="2"/>
<evidence type="ECO:0000259" key="1">
    <source>
        <dbReference type="Pfam" id="PF01728"/>
    </source>
</evidence>
<dbReference type="InterPro" id="IPR002877">
    <property type="entry name" value="RNA_MeTrfase_FtsJ_dom"/>
</dbReference>